<dbReference type="EMBL" id="BSPC01000022">
    <property type="protein sequence ID" value="GLS19377.1"/>
    <property type="molecule type" value="Genomic_DNA"/>
</dbReference>
<dbReference type="InterPro" id="IPR051551">
    <property type="entry name" value="Autotransporter_adhesion"/>
</dbReference>
<evidence type="ECO:0000259" key="1">
    <source>
        <dbReference type="PROSITE" id="PS51208"/>
    </source>
</evidence>
<name>A0ABQ6CM92_9HYPH</name>
<dbReference type="PROSITE" id="PS51257">
    <property type="entry name" value="PROKAR_LIPOPROTEIN"/>
    <property type="match status" value="1"/>
</dbReference>
<dbReference type="NCBIfam" id="TIGR01414">
    <property type="entry name" value="autotrans_barl"/>
    <property type="match status" value="1"/>
</dbReference>
<feature type="domain" description="Autotransporter" evidence="1">
    <location>
        <begin position="115"/>
        <end position="445"/>
    </location>
</feature>
<proteinExistence type="predicted"/>
<evidence type="ECO:0000313" key="3">
    <source>
        <dbReference type="Proteomes" id="UP001156882"/>
    </source>
</evidence>
<dbReference type="SUPFAM" id="SSF103515">
    <property type="entry name" value="Autotransporter"/>
    <property type="match status" value="1"/>
</dbReference>
<keyword evidence="3" id="KW-1185">Reference proteome</keyword>
<dbReference type="Pfam" id="PF03797">
    <property type="entry name" value="Autotransporter"/>
    <property type="match status" value="1"/>
</dbReference>
<protein>
    <recommendedName>
        <fullName evidence="1">Autotransporter domain-containing protein</fullName>
    </recommendedName>
</protein>
<comment type="caution">
    <text evidence="2">The sequence shown here is derived from an EMBL/GenBank/DDBJ whole genome shotgun (WGS) entry which is preliminary data.</text>
</comment>
<sequence length="445" mass="48397">MKKATITESLLGGRAASFLAAALGCATVLATISVPTGPALAAVRGSNGPYSFAPFPDGMNALNTLPTLEQRVGTRYWSNDPSDPETVFCKDPAQNFRCAVTRTQGQVYLDSTSQPFIDGGGLWARTTASFGAFDSTYSHFDHVPGSPPRRTDPTTSSTDARTWQFQMGFDHVLIENDAGKLIGGVNLTYGRAWTSSDSTSVSSYVGFPSTLAHTRVETQGYGAGGTLTWYGQDGFYADAQGQVTWYDSDMDVSSYKLYQGFRNYDPGYSLHGLKGFGYSLGLEAGKRFEIGDGLFLIPQAQVVYSRADYDDFGLLESYSRLPDSFSGSGNASLTSRVGLGVEKQLSWKNADGSISRLSLNGIANLYYVAEDERKLTMAEHYPGLTFIEELDRKRDNAVWGGVGVGATYNWGSRYSVYGQGEYDTSFKDFGNNYKVSGTVGLRMNW</sequence>
<dbReference type="PROSITE" id="PS51208">
    <property type="entry name" value="AUTOTRANSPORTER"/>
    <property type="match status" value="1"/>
</dbReference>
<dbReference type="PANTHER" id="PTHR35037">
    <property type="entry name" value="C-TERMINAL REGION OF AIDA-LIKE PROTEIN"/>
    <property type="match status" value="1"/>
</dbReference>
<dbReference type="InterPro" id="IPR006315">
    <property type="entry name" value="OM_autotransptr_brl_dom"/>
</dbReference>
<dbReference type="Gene3D" id="2.40.128.130">
    <property type="entry name" value="Autotransporter beta-domain"/>
    <property type="match status" value="1"/>
</dbReference>
<dbReference type="PANTHER" id="PTHR35037:SF3">
    <property type="entry name" value="C-TERMINAL REGION OF AIDA-LIKE PROTEIN"/>
    <property type="match status" value="1"/>
</dbReference>
<dbReference type="InterPro" id="IPR005546">
    <property type="entry name" value="Autotransporte_beta"/>
</dbReference>
<evidence type="ECO:0000313" key="2">
    <source>
        <dbReference type="EMBL" id="GLS19377.1"/>
    </source>
</evidence>
<gene>
    <name evidence="2" type="ORF">GCM10007874_23940</name>
</gene>
<accession>A0ABQ6CM92</accession>
<dbReference type="InterPro" id="IPR036709">
    <property type="entry name" value="Autotransporte_beta_dom_sf"/>
</dbReference>
<dbReference type="SMART" id="SM00869">
    <property type="entry name" value="Autotransporter"/>
    <property type="match status" value="1"/>
</dbReference>
<reference evidence="3" key="1">
    <citation type="journal article" date="2019" name="Int. J. Syst. Evol. Microbiol.">
        <title>The Global Catalogue of Microorganisms (GCM) 10K type strain sequencing project: providing services to taxonomists for standard genome sequencing and annotation.</title>
        <authorList>
            <consortium name="The Broad Institute Genomics Platform"/>
            <consortium name="The Broad Institute Genome Sequencing Center for Infectious Disease"/>
            <person name="Wu L."/>
            <person name="Ma J."/>
        </authorList>
    </citation>
    <scope>NUCLEOTIDE SEQUENCE [LARGE SCALE GENOMIC DNA]</scope>
    <source>
        <strain evidence="3">NBRC 101365</strain>
    </source>
</reference>
<dbReference type="RefSeq" id="WP_284312301.1">
    <property type="nucleotide sequence ID" value="NZ_BSPC01000022.1"/>
</dbReference>
<organism evidence="2 3">
    <name type="scientific">Labrys miyagiensis</name>
    <dbReference type="NCBI Taxonomy" id="346912"/>
    <lineage>
        <taxon>Bacteria</taxon>
        <taxon>Pseudomonadati</taxon>
        <taxon>Pseudomonadota</taxon>
        <taxon>Alphaproteobacteria</taxon>
        <taxon>Hyphomicrobiales</taxon>
        <taxon>Xanthobacteraceae</taxon>
        <taxon>Labrys</taxon>
    </lineage>
</organism>
<dbReference type="Proteomes" id="UP001156882">
    <property type="component" value="Unassembled WGS sequence"/>
</dbReference>